<feature type="compositionally biased region" description="Polar residues" evidence="7">
    <location>
        <begin position="941"/>
        <end position="958"/>
    </location>
</feature>
<feature type="transmembrane region" description="Helical" evidence="8">
    <location>
        <begin position="738"/>
        <end position="758"/>
    </location>
</feature>
<evidence type="ECO:0000259" key="11">
    <source>
        <dbReference type="Pfam" id="PF14703"/>
    </source>
</evidence>
<feature type="transmembrane region" description="Helical" evidence="8">
    <location>
        <begin position="688"/>
        <end position="717"/>
    </location>
</feature>
<dbReference type="PANTHER" id="PTHR13018">
    <property type="entry name" value="PROBABLE MEMBRANE PROTEIN DUF221-RELATED"/>
    <property type="match status" value="1"/>
</dbReference>
<feature type="transmembrane region" description="Helical" evidence="8">
    <location>
        <begin position="803"/>
        <end position="821"/>
    </location>
</feature>
<evidence type="ECO:0000256" key="6">
    <source>
        <dbReference type="ARBA" id="ARBA00023136"/>
    </source>
</evidence>
<comment type="similarity">
    <text evidence="2">Belongs to the CSC1 (TC 1.A.17) family.</text>
</comment>
<feature type="transmembrane region" description="Helical" evidence="8">
    <location>
        <begin position="554"/>
        <end position="581"/>
    </location>
</feature>
<feature type="transmembrane region" description="Helical" evidence="8">
    <location>
        <begin position="601"/>
        <end position="621"/>
    </location>
</feature>
<dbReference type="GO" id="GO:0005227">
    <property type="term" value="F:calcium-activated cation channel activity"/>
    <property type="evidence" value="ECO:0007669"/>
    <property type="project" value="InterPro"/>
</dbReference>
<evidence type="ECO:0000256" key="2">
    <source>
        <dbReference type="ARBA" id="ARBA00007779"/>
    </source>
</evidence>
<keyword evidence="4 8" id="KW-0812">Transmembrane</keyword>
<accession>A0A164NIZ9</accession>
<feature type="transmembrane region" description="Helical" evidence="8">
    <location>
        <begin position="120"/>
        <end position="141"/>
    </location>
</feature>
<evidence type="ECO:0000313" key="12">
    <source>
        <dbReference type="EMBL" id="KZS87752.1"/>
    </source>
</evidence>
<keyword evidence="3" id="KW-0813">Transport</keyword>
<comment type="subcellular location">
    <subcellularLocation>
        <location evidence="1">Membrane</location>
        <topology evidence="1">Multi-pass membrane protein</topology>
    </subcellularLocation>
</comment>
<dbReference type="Pfam" id="PF02714">
    <property type="entry name" value="RSN1_7TM"/>
    <property type="match status" value="1"/>
</dbReference>
<evidence type="ECO:0000256" key="3">
    <source>
        <dbReference type="ARBA" id="ARBA00022448"/>
    </source>
</evidence>
<reference evidence="12 13" key="1">
    <citation type="journal article" date="2016" name="Mol. Biol. Evol.">
        <title>Comparative Genomics of Early-Diverging Mushroom-Forming Fungi Provides Insights into the Origins of Lignocellulose Decay Capabilities.</title>
        <authorList>
            <person name="Nagy L.G."/>
            <person name="Riley R."/>
            <person name="Tritt A."/>
            <person name="Adam C."/>
            <person name="Daum C."/>
            <person name="Floudas D."/>
            <person name="Sun H."/>
            <person name="Yadav J.S."/>
            <person name="Pangilinan J."/>
            <person name="Larsson K.H."/>
            <person name="Matsuura K."/>
            <person name="Barry K."/>
            <person name="Labutti K."/>
            <person name="Kuo R."/>
            <person name="Ohm R.A."/>
            <person name="Bhattacharya S.S."/>
            <person name="Shirouzu T."/>
            <person name="Yoshinaga Y."/>
            <person name="Martin F.M."/>
            <person name="Grigoriev I.V."/>
            <person name="Hibbett D.S."/>
        </authorList>
    </citation>
    <scope>NUCLEOTIDE SEQUENCE [LARGE SCALE GENOMIC DNA]</scope>
    <source>
        <strain evidence="12 13">HHB9708</strain>
    </source>
</reference>
<feature type="transmembrane region" description="Helical" evidence="8">
    <location>
        <begin position="16"/>
        <end position="36"/>
    </location>
</feature>
<dbReference type="Pfam" id="PF13967">
    <property type="entry name" value="RSN1_TM"/>
    <property type="match status" value="1"/>
</dbReference>
<evidence type="ECO:0000259" key="10">
    <source>
        <dbReference type="Pfam" id="PF13967"/>
    </source>
</evidence>
<feature type="region of interest" description="Disordered" evidence="7">
    <location>
        <begin position="1289"/>
        <end position="1324"/>
    </location>
</feature>
<dbReference type="OrthoDB" id="1689567at2759"/>
<evidence type="ECO:0000259" key="9">
    <source>
        <dbReference type="Pfam" id="PF02714"/>
    </source>
</evidence>
<dbReference type="PANTHER" id="PTHR13018:SF139">
    <property type="entry name" value="PHOSPHATE METABOLISM PROTEIN 7"/>
    <property type="match status" value="1"/>
</dbReference>
<gene>
    <name evidence="12" type="ORF">SISNIDRAFT_446549</name>
</gene>
<evidence type="ECO:0000256" key="5">
    <source>
        <dbReference type="ARBA" id="ARBA00022989"/>
    </source>
</evidence>
<evidence type="ECO:0000313" key="13">
    <source>
        <dbReference type="Proteomes" id="UP000076722"/>
    </source>
</evidence>
<feature type="domain" description="CSC1/OSCA1-like cytosolic" evidence="11">
    <location>
        <begin position="298"/>
        <end position="533"/>
    </location>
</feature>
<feature type="transmembrane region" description="Helical" evidence="8">
    <location>
        <begin position="167"/>
        <end position="190"/>
    </location>
</feature>
<dbReference type="InterPro" id="IPR045122">
    <property type="entry name" value="Csc1-like"/>
</dbReference>
<dbReference type="Proteomes" id="UP000076722">
    <property type="component" value="Unassembled WGS sequence"/>
</dbReference>
<protein>
    <submittedName>
        <fullName evidence="12">DUF221-domain-containing protein</fullName>
    </submittedName>
</protein>
<feature type="region of interest" description="Disordered" evidence="7">
    <location>
        <begin position="922"/>
        <end position="999"/>
    </location>
</feature>
<dbReference type="GO" id="GO:0005886">
    <property type="term" value="C:plasma membrane"/>
    <property type="evidence" value="ECO:0007669"/>
    <property type="project" value="TreeGrafter"/>
</dbReference>
<keyword evidence="6 8" id="KW-0472">Membrane</keyword>
<keyword evidence="13" id="KW-1185">Reference proteome</keyword>
<dbReference type="InterPro" id="IPR003864">
    <property type="entry name" value="CSC1/OSCA1-like_7TM"/>
</dbReference>
<name>A0A164NIZ9_9AGAM</name>
<dbReference type="Pfam" id="PF14703">
    <property type="entry name" value="PHM7_cyt"/>
    <property type="match status" value="1"/>
</dbReference>
<feature type="region of interest" description="Disordered" evidence="7">
    <location>
        <begin position="1103"/>
        <end position="1235"/>
    </location>
</feature>
<feature type="compositionally biased region" description="Polar residues" evidence="7">
    <location>
        <begin position="1208"/>
        <end position="1226"/>
    </location>
</feature>
<feature type="domain" description="CSC1/OSCA1-like 7TM region" evidence="9">
    <location>
        <begin position="546"/>
        <end position="818"/>
    </location>
</feature>
<evidence type="ECO:0000256" key="4">
    <source>
        <dbReference type="ARBA" id="ARBA00022692"/>
    </source>
</evidence>
<feature type="transmembrane region" description="Helical" evidence="8">
    <location>
        <begin position="827"/>
        <end position="845"/>
    </location>
</feature>
<evidence type="ECO:0000256" key="8">
    <source>
        <dbReference type="SAM" id="Phobius"/>
    </source>
</evidence>
<feature type="compositionally biased region" description="Basic and acidic residues" evidence="7">
    <location>
        <begin position="1289"/>
        <end position="1306"/>
    </location>
</feature>
<feature type="compositionally biased region" description="Low complexity" evidence="7">
    <location>
        <begin position="1146"/>
        <end position="1156"/>
    </location>
</feature>
<dbReference type="InterPro" id="IPR032880">
    <property type="entry name" value="CSC1/OSCA1-like_N"/>
</dbReference>
<dbReference type="InterPro" id="IPR027815">
    <property type="entry name" value="CSC1/OSCA1-like_cyt"/>
</dbReference>
<sequence>MATIQDRPFAKSYSGLVNQSVIAGAVITICITAFEIMKRVRRGRGKGKDATKDGIESVETWQFGYLYQGRSWAKNPSPPSDSRWPVYSWVRQTLSISEVQFLAYRGLDATIYIRFLKGCVLWLMLQTATTMPILLPIHILFSQPGVARTSLLRASISSLSSTNGQRFLAFHVILSYWIFISWTGMLVWLAKGLFKYRADLINSLRVPRSQNDNSGQEPPENRGLKFRTVMITNLPPGLRDETELRKYFEHYMSVALPDPVGHGVLPDILTFALNLVRRKGVEAGNREADEEQIRNLPQIERVYIVRKMTELQSLLHRREEVLKKLELAHISLAKETLVAVKAEMDRIDRCEEVAQRAVSDDDKKQTETERNAHIPEMIEVLGPFVREFGVKPPLSLRRLKRRLTSLFTRSEKNVQPTSLKEKAPDGTIWEALHSLPREALDLYQPQVSLSSIFSRRKVPAITYYTLKLGLLTKLVEEHRSQEPTSFPAASTGFVTFANPYDAAKACRSLAKHPNNPLACITIPAPEYEDLDWSRLMKSTYTTEFVRDWVVSFGVWVFTCLWIIPVSLFVSLVSIQNIAAFIPALKTYLDRHPFVENLISSFLPTLLVSILAILIPLLLLFIAKKANTILTFSGLHDRIMIRYHKFLVCNLLVFFCVGTAAVESILLAFKNKVDVVQLIAQSYPVAGPFYIGWLIFTMGIHAGLEIGLVGLPLIVYPATNRTPLPRKRSAGIRPRTLNFYYWLPNHVFVVFISLVFAVLNPLITPFALIYFAIEAVVIKNQLIHVYAKPYEQNGQKILIRISRYTMDGLVLAQVVLLAFMVLNKKVAPAVFIGLLIVITAVTKLYLTRYFRTKFAEDDMLEAEVVCGLVDVVEVQQVEGFTEESQDSSVDSTSRLRQLMHRFASHRLHFWNWKVPSGASYLQSSVRGNGSEQDQRPPVPFGNQRSSTASFRRLESTSGADSPEKPQTLPPTPARKDSAVPPLASTGKDWTGVGGPAAPPVNAEFEQRDVDRLVSPHGPHPTWDDSLRVDIPYDNPYYSRTFENFLWLPRDPFGLLDLDDTVDLHLSLTSDPATGQLGKWAGQESTMQEQQQVIVAESFLQDSPRTDAASAHFPSSIHESIVPPTDHSPGVEVESAPEDTEATEYGFSQQSRKSSSTGGRRRSSVGLRPTPSRLNSHISLRLPSTHASSDHRLPVRSATAPVPSHETAIDITSGTSESGLGNSVSQPTGLDPRPAMAPSAFSLSRSLLAPSLNRTRSRGLDMIQEASRGSSRPPSVNLHEAVMTDVWAEEQRAAQERMRREEQEESQRLTKSPLTSWIWRKEDKPS</sequence>
<proteinExistence type="inferred from homology"/>
<dbReference type="EMBL" id="KV419444">
    <property type="protein sequence ID" value="KZS87752.1"/>
    <property type="molecule type" value="Genomic_DNA"/>
</dbReference>
<feature type="transmembrane region" description="Helical" evidence="8">
    <location>
        <begin position="642"/>
        <end position="668"/>
    </location>
</feature>
<evidence type="ECO:0000256" key="1">
    <source>
        <dbReference type="ARBA" id="ARBA00004141"/>
    </source>
</evidence>
<keyword evidence="5 8" id="KW-1133">Transmembrane helix</keyword>
<evidence type="ECO:0000256" key="7">
    <source>
        <dbReference type="SAM" id="MobiDB-lite"/>
    </source>
</evidence>
<feature type="domain" description="CSC1/OSCA1-like N-terminal transmembrane" evidence="10">
    <location>
        <begin position="64"/>
        <end position="187"/>
    </location>
</feature>
<organism evidence="12 13">
    <name type="scientific">Sistotremastrum niveocremeum HHB9708</name>
    <dbReference type="NCBI Taxonomy" id="1314777"/>
    <lineage>
        <taxon>Eukaryota</taxon>
        <taxon>Fungi</taxon>
        <taxon>Dikarya</taxon>
        <taxon>Basidiomycota</taxon>
        <taxon>Agaricomycotina</taxon>
        <taxon>Agaricomycetes</taxon>
        <taxon>Sistotremastrales</taxon>
        <taxon>Sistotremastraceae</taxon>
        <taxon>Sertulicium</taxon>
        <taxon>Sertulicium niveocremeum</taxon>
    </lineage>
</organism>